<dbReference type="STRING" id="553973.CLOHYLEM_07009"/>
<accession>C0C4J3</accession>
<dbReference type="EMBL" id="ABYI02000034">
    <property type="protein sequence ID" value="EEG72986.1"/>
    <property type="molecule type" value="Genomic_DNA"/>
</dbReference>
<evidence type="ECO:0000313" key="2">
    <source>
        <dbReference type="EMBL" id="EEG72986.1"/>
    </source>
</evidence>
<organism evidence="2 3">
    <name type="scientific">[Clostridium] hylemonae DSM 15053</name>
    <dbReference type="NCBI Taxonomy" id="553973"/>
    <lineage>
        <taxon>Bacteria</taxon>
        <taxon>Bacillati</taxon>
        <taxon>Bacillota</taxon>
        <taxon>Clostridia</taxon>
        <taxon>Lachnospirales</taxon>
        <taxon>Lachnospiraceae</taxon>
    </lineage>
</organism>
<evidence type="ECO:0000256" key="1">
    <source>
        <dbReference type="SAM" id="MobiDB-lite"/>
    </source>
</evidence>
<dbReference type="AlphaFoldDB" id="C0C4J3"/>
<dbReference type="HOGENOM" id="CLU_3249520_0_0_9"/>
<keyword evidence="3" id="KW-1185">Reference proteome</keyword>
<feature type="region of interest" description="Disordered" evidence="1">
    <location>
        <begin position="1"/>
        <end position="42"/>
    </location>
</feature>
<dbReference type="Proteomes" id="UP000004893">
    <property type="component" value="Unassembled WGS sequence"/>
</dbReference>
<sequence length="42" mass="4923">MTKNKKYVTISDNKTRIREKALKRKSNSQHTLTESSRKMRGA</sequence>
<reference evidence="2" key="2">
    <citation type="submission" date="2013-06" db="EMBL/GenBank/DDBJ databases">
        <title>Draft genome sequence of Clostridium hylemonae (DSM 15053).</title>
        <authorList>
            <person name="Sudarsanam P."/>
            <person name="Ley R."/>
            <person name="Guruge J."/>
            <person name="Turnbaugh P.J."/>
            <person name="Mahowald M."/>
            <person name="Liep D."/>
            <person name="Gordon J."/>
        </authorList>
    </citation>
    <scope>NUCLEOTIDE SEQUENCE</scope>
    <source>
        <strain evidence="2">DSM 15053</strain>
    </source>
</reference>
<comment type="caution">
    <text evidence="2">The sequence shown here is derived from an EMBL/GenBank/DDBJ whole genome shotgun (WGS) entry which is preliminary data.</text>
</comment>
<proteinExistence type="predicted"/>
<evidence type="ECO:0000313" key="3">
    <source>
        <dbReference type="Proteomes" id="UP000004893"/>
    </source>
</evidence>
<gene>
    <name evidence="2" type="ORF">CLOHYLEM_07009</name>
</gene>
<reference evidence="2" key="1">
    <citation type="submission" date="2009-02" db="EMBL/GenBank/DDBJ databases">
        <authorList>
            <person name="Fulton L."/>
            <person name="Clifton S."/>
            <person name="Fulton B."/>
            <person name="Xu J."/>
            <person name="Minx P."/>
            <person name="Pepin K.H."/>
            <person name="Johnson M."/>
            <person name="Bhonagiri V."/>
            <person name="Nash W.E."/>
            <person name="Mardis E.R."/>
            <person name="Wilson R.K."/>
        </authorList>
    </citation>
    <scope>NUCLEOTIDE SEQUENCE [LARGE SCALE GENOMIC DNA]</scope>
    <source>
        <strain evidence="2">DSM 15053</strain>
    </source>
</reference>
<name>C0C4J3_9FIRM</name>
<protein>
    <submittedName>
        <fullName evidence="2">Uncharacterized protein</fullName>
    </submittedName>
</protein>